<accession>A0A934W7S5</accession>
<comment type="caution">
    <text evidence="2">The sequence shown here is derived from an EMBL/GenBank/DDBJ whole genome shotgun (WGS) entry which is preliminary data.</text>
</comment>
<evidence type="ECO:0000256" key="1">
    <source>
        <dbReference type="SAM" id="Phobius"/>
    </source>
</evidence>
<dbReference type="Proteomes" id="UP000622890">
    <property type="component" value="Unassembled WGS sequence"/>
</dbReference>
<evidence type="ECO:0000313" key="3">
    <source>
        <dbReference type="Proteomes" id="UP000622890"/>
    </source>
</evidence>
<dbReference type="RefSeq" id="WP_200591772.1">
    <property type="nucleotide sequence ID" value="NZ_JAEPBG010000003.1"/>
</dbReference>
<name>A0A934W7S5_9BURK</name>
<evidence type="ECO:0000313" key="2">
    <source>
        <dbReference type="EMBL" id="MBK4735009.1"/>
    </source>
</evidence>
<dbReference type="AlphaFoldDB" id="A0A934W7S5"/>
<sequence>MSSEPPAGTITAIVVAIASLGFAGYQVQRAGELARIAAEAHLHADATQRQYLSSLEHRIARLEEEGIQGDDNYDHDPIAQDPDKATAYQQGMLQAAQRHAKRLSGAAGRCPACTPHAMPR</sequence>
<feature type="transmembrane region" description="Helical" evidence="1">
    <location>
        <begin position="6"/>
        <end position="25"/>
    </location>
</feature>
<keyword evidence="1" id="KW-0472">Membrane</keyword>
<gene>
    <name evidence="2" type="ORF">JJB74_10355</name>
</gene>
<protein>
    <submittedName>
        <fullName evidence="2">Uncharacterized protein</fullName>
    </submittedName>
</protein>
<organism evidence="2 3">
    <name type="scientific">Noviherbaspirillum pedocola</name>
    <dbReference type="NCBI Taxonomy" id="2801341"/>
    <lineage>
        <taxon>Bacteria</taxon>
        <taxon>Pseudomonadati</taxon>
        <taxon>Pseudomonadota</taxon>
        <taxon>Betaproteobacteria</taxon>
        <taxon>Burkholderiales</taxon>
        <taxon>Oxalobacteraceae</taxon>
        <taxon>Noviherbaspirillum</taxon>
    </lineage>
</organism>
<keyword evidence="3" id="KW-1185">Reference proteome</keyword>
<keyword evidence="1" id="KW-1133">Transmembrane helix</keyword>
<keyword evidence="1" id="KW-0812">Transmembrane</keyword>
<dbReference type="EMBL" id="JAEPBG010000003">
    <property type="protein sequence ID" value="MBK4735009.1"/>
    <property type="molecule type" value="Genomic_DNA"/>
</dbReference>
<reference evidence="2" key="1">
    <citation type="submission" date="2021-01" db="EMBL/GenBank/DDBJ databases">
        <title>Genome sequence of strain Noviherbaspirillum sp. DKR-6.</title>
        <authorList>
            <person name="Chaudhary D.K."/>
        </authorList>
    </citation>
    <scope>NUCLEOTIDE SEQUENCE</scope>
    <source>
        <strain evidence="2">DKR-6</strain>
    </source>
</reference>
<proteinExistence type="predicted"/>